<name>A0A0A7IAN0_9BIFI</name>
<keyword evidence="1" id="KW-1133">Transmembrane helix</keyword>
<evidence type="ECO:0000256" key="1">
    <source>
        <dbReference type="SAM" id="Phobius"/>
    </source>
</evidence>
<dbReference type="KEGG" id="bpsp:AH67_07075"/>
<protein>
    <submittedName>
        <fullName evidence="2">Uncharacterized protein</fullName>
    </submittedName>
</protein>
<organism evidence="2 3">
    <name type="scientific">Bifidobacterium pseudolongum PV8-2</name>
    <dbReference type="NCBI Taxonomy" id="1447715"/>
    <lineage>
        <taxon>Bacteria</taxon>
        <taxon>Bacillati</taxon>
        <taxon>Actinomycetota</taxon>
        <taxon>Actinomycetes</taxon>
        <taxon>Bifidobacteriales</taxon>
        <taxon>Bifidobacteriaceae</taxon>
        <taxon>Bifidobacterium</taxon>
    </lineage>
</organism>
<proteinExistence type="predicted"/>
<feature type="transmembrane region" description="Helical" evidence="1">
    <location>
        <begin position="40"/>
        <end position="62"/>
    </location>
</feature>
<dbReference type="AlphaFoldDB" id="A0A0A7IAN0"/>
<evidence type="ECO:0000313" key="2">
    <source>
        <dbReference type="EMBL" id="AIZ17091.1"/>
    </source>
</evidence>
<gene>
    <name evidence="2" type="ORF">AH67_07075</name>
</gene>
<dbReference type="HOGENOM" id="CLU_2393922_0_0_11"/>
<sequence length="93" mass="10709">MDTNRERHSAIFRLSFIIVVSSACRFNHCRVALHSDNLPMPINACLFLSLCICLSQQLIGVFQRKHLQIIMFTATMIQNGFRLISFHKEAVFP</sequence>
<accession>A0A0A7IAN0</accession>
<reference evidence="2 3" key="1">
    <citation type="journal article" date="2015" name="Genome Announc.">
        <title>Bifidobacterium pseudolongum Strain PV8-2, Isolated from a Stool Sample of an Anemic Kenyan Infant.</title>
        <authorList>
            <person name="Vazquez-Gutierrez P."/>
            <person name="Lacroix C."/>
            <person name="Chassard C."/>
            <person name="Klumpp J."/>
            <person name="Stevens M.J."/>
            <person name="Jans C."/>
        </authorList>
    </citation>
    <scope>NUCLEOTIDE SEQUENCE [LARGE SCALE GENOMIC DNA]</scope>
    <source>
        <strain evidence="2 3">PV8-2</strain>
    </source>
</reference>
<dbReference type="PROSITE" id="PS51257">
    <property type="entry name" value="PROKAR_LIPOPROTEIN"/>
    <property type="match status" value="1"/>
</dbReference>
<keyword evidence="3" id="KW-1185">Reference proteome</keyword>
<dbReference type="Proteomes" id="UP000030636">
    <property type="component" value="Chromosome"/>
</dbReference>
<keyword evidence="1" id="KW-0812">Transmembrane</keyword>
<dbReference type="EMBL" id="CP007457">
    <property type="protein sequence ID" value="AIZ17091.1"/>
    <property type="molecule type" value="Genomic_DNA"/>
</dbReference>
<keyword evidence="1" id="KW-0472">Membrane</keyword>
<evidence type="ECO:0000313" key="3">
    <source>
        <dbReference type="Proteomes" id="UP000030636"/>
    </source>
</evidence>